<feature type="binding site" evidence="3">
    <location>
        <position position="76"/>
    </location>
    <ligand>
        <name>Zn(2+)</name>
        <dbReference type="ChEBI" id="CHEBI:29105"/>
        <label>1</label>
        <note>catalytic</note>
    </ligand>
</feature>
<reference evidence="4" key="2">
    <citation type="journal article" date="2021" name="PeerJ">
        <title>Extensive microbial diversity within the chicken gut microbiome revealed by metagenomics and culture.</title>
        <authorList>
            <person name="Gilroy R."/>
            <person name="Ravi A."/>
            <person name="Getino M."/>
            <person name="Pursley I."/>
            <person name="Horton D.L."/>
            <person name="Alikhan N.F."/>
            <person name="Baker D."/>
            <person name="Gharbi K."/>
            <person name="Hall N."/>
            <person name="Watson M."/>
            <person name="Adriaenssens E.M."/>
            <person name="Foster-Nyarko E."/>
            <person name="Jarju S."/>
            <person name="Secka A."/>
            <person name="Antonio M."/>
            <person name="Oren A."/>
            <person name="Chaudhuri R.R."/>
            <person name="La Ragione R."/>
            <person name="Hildebrand F."/>
            <person name="Pallen M.J."/>
        </authorList>
    </citation>
    <scope>NUCLEOTIDE SEQUENCE</scope>
    <source>
        <strain evidence="4">CHK186-9395</strain>
    </source>
</reference>
<dbReference type="InterPro" id="IPR013785">
    <property type="entry name" value="Aldolase_TIM"/>
</dbReference>
<dbReference type="GO" id="GO:0008270">
    <property type="term" value="F:zinc ion binding"/>
    <property type="evidence" value="ECO:0007669"/>
    <property type="project" value="InterPro"/>
</dbReference>
<feature type="binding site" evidence="3">
    <location>
        <position position="171"/>
    </location>
    <ligand>
        <name>Zn(2+)</name>
        <dbReference type="ChEBI" id="CHEBI:29105"/>
        <label>1</label>
        <note>catalytic</note>
    </ligand>
</feature>
<dbReference type="InterPro" id="IPR050246">
    <property type="entry name" value="Class_II_FBP_aldolase"/>
</dbReference>
<protein>
    <submittedName>
        <fullName evidence="4">Class II fructose-bisphosphate aldolase family protein</fullName>
    </submittedName>
</protein>
<sequence>MKTELTRALKEKYALGAFNFVNLEMLKAIIAASKETNFPVIASVSEGALKYMGEEETVAMFKAAKRDAKVYLHLDHGKDLTLIKRMVDLGFDSVMIDASSHPFEENVRQTKEITDYAHKKGVFVEAELGTLAGIEDEVHADKNIYTNPNEAKKFVELTNCDSLAVAIGTSHGAYKFAGESKLNMEILSEIENLIPSTPLVLHGASSVPQKYVELLNKFGGNVKGAKGVDESLLSEACHKHNICKINSDTDLRICFTAAVRKYLTENPEEFDLRKYLGAGKEEVKNLLIEKIKLLGKF</sequence>
<dbReference type="PIRSF" id="PIRSF001359">
    <property type="entry name" value="F_bP_aldolase_II"/>
    <property type="match status" value="1"/>
</dbReference>
<feature type="binding site" evidence="2">
    <location>
        <begin position="246"/>
        <end position="249"/>
    </location>
    <ligand>
        <name>dihydroxyacetone phosphate</name>
        <dbReference type="ChEBI" id="CHEBI:57642"/>
    </ligand>
</feature>
<evidence type="ECO:0000313" key="4">
    <source>
        <dbReference type="EMBL" id="HIV00956.1"/>
    </source>
</evidence>
<dbReference type="AlphaFoldDB" id="A0A9D1SYQ5"/>
<evidence type="ECO:0000256" key="1">
    <source>
        <dbReference type="PIRSR" id="PIRSR001359-1"/>
    </source>
</evidence>
<name>A0A9D1SYQ5_9FIRM</name>
<keyword evidence="3" id="KW-0862">Zinc</keyword>
<comment type="cofactor">
    <cofactor evidence="3">
        <name>Zn(2+)</name>
        <dbReference type="ChEBI" id="CHEBI:29105"/>
    </cofactor>
    <text evidence="3">Binds 2 Zn(2+) ions per subunit. One is catalytic and the other provides a structural contribution.</text>
</comment>
<organism evidence="4 5">
    <name type="scientific">Candidatus Caccopulliclostridium gallistercoris</name>
    <dbReference type="NCBI Taxonomy" id="2840719"/>
    <lineage>
        <taxon>Bacteria</taxon>
        <taxon>Bacillati</taxon>
        <taxon>Bacillota</taxon>
        <taxon>Clostridia</taxon>
        <taxon>Candidatus Caccopulliclostridium</taxon>
    </lineage>
</organism>
<dbReference type="EMBL" id="DVOJ01000001">
    <property type="protein sequence ID" value="HIV00956.1"/>
    <property type="molecule type" value="Genomic_DNA"/>
</dbReference>
<feature type="binding site" evidence="3">
    <location>
        <position position="127"/>
    </location>
    <ligand>
        <name>Zn(2+)</name>
        <dbReference type="ChEBI" id="CHEBI:29105"/>
        <label>2</label>
    </ligand>
</feature>
<feature type="binding site" evidence="3">
    <location>
        <position position="97"/>
    </location>
    <ligand>
        <name>Zn(2+)</name>
        <dbReference type="ChEBI" id="CHEBI:29105"/>
        <label>2</label>
    </ligand>
</feature>
<dbReference type="SUPFAM" id="SSF51569">
    <property type="entry name" value="Aldolase"/>
    <property type="match status" value="1"/>
</dbReference>
<feature type="binding site" evidence="2">
    <location>
        <position position="172"/>
    </location>
    <ligand>
        <name>dihydroxyacetone phosphate</name>
        <dbReference type="ChEBI" id="CHEBI:57642"/>
    </ligand>
</feature>
<evidence type="ECO:0000256" key="2">
    <source>
        <dbReference type="PIRSR" id="PIRSR001359-2"/>
    </source>
</evidence>
<reference evidence="4" key="1">
    <citation type="submission" date="2020-10" db="EMBL/GenBank/DDBJ databases">
        <authorList>
            <person name="Gilroy R."/>
        </authorList>
    </citation>
    <scope>NUCLEOTIDE SEQUENCE</scope>
    <source>
        <strain evidence="4">CHK186-9395</strain>
    </source>
</reference>
<dbReference type="InterPro" id="IPR000771">
    <property type="entry name" value="FBA_II"/>
</dbReference>
<evidence type="ECO:0000256" key="3">
    <source>
        <dbReference type="PIRSR" id="PIRSR001359-3"/>
    </source>
</evidence>
<dbReference type="Gene3D" id="3.20.20.70">
    <property type="entry name" value="Aldolase class I"/>
    <property type="match status" value="1"/>
</dbReference>
<proteinExistence type="predicted"/>
<feature type="binding site" evidence="3">
    <location>
        <position position="202"/>
    </location>
    <ligand>
        <name>Zn(2+)</name>
        <dbReference type="ChEBI" id="CHEBI:29105"/>
        <label>1</label>
        <note>catalytic</note>
    </ligand>
</feature>
<accession>A0A9D1SYQ5</accession>
<dbReference type="PANTHER" id="PTHR30304:SF0">
    <property type="entry name" value="D-TAGATOSE-1,6-BISPHOSPHATE ALDOLASE SUBUNIT GATY-RELATED"/>
    <property type="match status" value="1"/>
</dbReference>
<comment type="caution">
    <text evidence="4">The sequence shown here is derived from an EMBL/GenBank/DDBJ whole genome shotgun (WGS) entry which is preliminary data.</text>
</comment>
<dbReference type="NCBIfam" id="TIGR00167">
    <property type="entry name" value="cbbA"/>
    <property type="match status" value="1"/>
</dbReference>
<evidence type="ECO:0000313" key="5">
    <source>
        <dbReference type="Proteomes" id="UP000886861"/>
    </source>
</evidence>
<dbReference type="PANTHER" id="PTHR30304">
    <property type="entry name" value="D-TAGATOSE-1,6-BISPHOSPHATE ALDOLASE"/>
    <property type="match status" value="1"/>
</dbReference>
<dbReference type="GO" id="GO:0016832">
    <property type="term" value="F:aldehyde-lyase activity"/>
    <property type="evidence" value="ECO:0007669"/>
    <property type="project" value="InterPro"/>
</dbReference>
<feature type="binding site" evidence="2">
    <location>
        <begin position="203"/>
        <end position="205"/>
    </location>
    <ligand>
        <name>dihydroxyacetone phosphate</name>
        <dbReference type="ChEBI" id="CHEBI:57642"/>
    </ligand>
</feature>
<dbReference type="Proteomes" id="UP000886861">
    <property type="component" value="Unassembled WGS sequence"/>
</dbReference>
<keyword evidence="3" id="KW-0479">Metal-binding</keyword>
<feature type="active site" description="Proton donor" evidence="1">
    <location>
        <position position="75"/>
    </location>
</feature>
<gene>
    <name evidence="4" type="ORF">IAA62_00115</name>
</gene>
<dbReference type="CDD" id="cd00947">
    <property type="entry name" value="TBP_aldolase_IIB"/>
    <property type="match status" value="1"/>
</dbReference>
<dbReference type="Pfam" id="PF01116">
    <property type="entry name" value="F_bP_aldolase"/>
    <property type="match status" value="1"/>
</dbReference>
<dbReference type="GO" id="GO:0005975">
    <property type="term" value="P:carbohydrate metabolic process"/>
    <property type="evidence" value="ECO:0007669"/>
    <property type="project" value="InterPro"/>
</dbReference>